<dbReference type="Pfam" id="PF11316">
    <property type="entry name" value="Rhamno_transf"/>
    <property type="match status" value="1"/>
</dbReference>
<organism evidence="1 2">
    <name type="scientific">Pseudooceanicola nanhaiensis</name>
    <dbReference type="NCBI Taxonomy" id="375761"/>
    <lineage>
        <taxon>Bacteria</taxon>
        <taxon>Pseudomonadati</taxon>
        <taxon>Pseudomonadota</taxon>
        <taxon>Alphaproteobacteria</taxon>
        <taxon>Rhodobacterales</taxon>
        <taxon>Paracoccaceae</taxon>
        <taxon>Pseudooceanicola</taxon>
    </lineage>
</organism>
<gene>
    <name evidence="1" type="ORF">GCM10011534_09160</name>
</gene>
<evidence type="ECO:0000313" key="2">
    <source>
        <dbReference type="Proteomes" id="UP000649829"/>
    </source>
</evidence>
<sequence>MSRVLGVVRFSYLQSTDANFPITLNKSLEARREMLFAPKRMAQRFELFEAICLPSLAAQNPDLFTGILLTSASMPQAHVDRLHALTEAVPHLHVVPAEPNLSHLAIREAVARLRPAEGMKLTFRLDDDDAISTDFTDRVAPYLQERYDGHCLTLLSGVGLCRLYGRVRAWDRRHPFVSAGLSYINRAEAPETVYDCGNHSTVTERFPTLVDASFPAFLQSTHGTNASSGHVPALAYLLPSQTMSLRQAQARYGAAFPFLRQSRFRFL</sequence>
<evidence type="ECO:0000313" key="1">
    <source>
        <dbReference type="EMBL" id="GGL89165.1"/>
    </source>
</evidence>
<evidence type="ECO:0008006" key="3">
    <source>
        <dbReference type="Google" id="ProtNLM"/>
    </source>
</evidence>
<proteinExistence type="predicted"/>
<dbReference type="AlphaFoldDB" id="A0A917WBQ1"/>
<name>A0A917WBQ1_9RHOB</name>
<dbReference type="EMBL" id="BMLF01000001">
    <property type="protein sequence ID" value="GGL89165.1"/>
    <property type="molecule type" value="Genomic_DNA"/>
</dbReference>
<dbReference type="Proteomes" id="UP000649829">
    <property type="component" value="Unassembled WGS sequence"/>
</dbReference>
<comment type="caution">
    <text evidence="1">The sequence shown here is derived from an EMBL/GenBank/DDBJ whole genome shotgun (WGS) entry which is preliminary data.</text>
</comment>
<dbReference type="RefSeq" id="WP_084178306.1">
    <property type="nucleotide sequence ID" value="NZ_BMLF01000001.1"/>
</dbReference>
<reference evidence="1" key="2">
    <citation type="submission" date="2020-09" db="EMBL/GenBank/DDBJ databases">
        <authorList>
            <person name="Sun Q."/>
            <person name="Zhou Y."/>
        </authorList>
    </citation>
    <scope>NUCLEOTIDE SEQUENCE</scope>
    <source>
        <strain evidence="1">CGMCC 1.6293</strain>
    </source>
</reference>
<reference evidence="1" key="1">
    <citation type="journal article" date="2014" name="Int. J. Syst. Evol. Microbiol.">
        <title>Complete genome sequence of Corynebacterium casei LMG S-19264T (=DSM 44701T), isolated from a smear-ripened cheese.</title>
        <authorList>
            <consortium name="US DOE Joint Genome Institute (JGI-PGF)"/>
            <person name="Walter F."/>
            <person name="Albersmeier A."/>
            <person name="Kalinowski J."/>
            <person name="Ruckert C."/>
        </authorList>
    </citation>
    <scope>NUCLEOTIDE SEQUENCE</scope>
    <source>
        <strain evidence="1">CGMCC 1.6293</strain>
    </source>
</reference>
<dbReference type="InterPro" id="IPR021466">
    <property type="entry name" value="Put_rhamnosyl_transferase"/>
</dbReference>
<keyword evidence="2" id="KW-1185">Reference proteome</keyword>
<protein>
    <recommendedName>
        <fullName evidence="3">Rhamnosyl transferase</fullName>
    </recommendedName>
</protein>
<accession>A0A917WBQ1</accession>